<dbReference type="InterPro" id="IPR036412">
    <property type="entry name" value="HAD-like_sf"/>
</dbReference>
<dbReference type="Gene3D" id="3.40.50.1000">
    <property type="entry name" value="HAD superfamily/HAD-like"/>
    <property type="match status" value="1"/>
</dbReference>
<evidence type="ECO:0000256" key="7">
    <source>
        <dbReference type="ARBA" id="ARBA00022842"/>
    </source>
</evidence>
<protein>
    <recommendedName>
        <fullName evidence="3">5'-nucleotidase</fullName>
        <ecNumber evidence="3">3.1.3.5</ecNumber>
    </recommendedName>
</protein>
<comment type="similarity">
    <text evidence="2">Belongs to the pyrimidine 5'-nucleotidase family.</text>
</comment>
<gene>
    <name evidence="9" type="ORF">HPP92_013938</name>
</gene>
<evidence type="ECO:0000256" key="6">
    <source>
        <dbReference type="ARBA" id="ARBA00022801"/>
    </source>
</evidence>
<evidence type="ECO:0000256" key="8">
    <source>
        <dbReference type="ARBA" id="ARBA00023080"/>
    </source>
</evidence>
<keyword evidence="5" id="KW-0547">Nucleotide-binding</keyword>
<evidence type="ECO:0000313" key="10">
    <source>
        <dbReference type="Proteomes" id="UP000636800"/>
    </source>
</evidence>
<keyword evidence="7" id="KW-0460">Magnesium</keyword>
<evidence type="ECO:0000313" key="9">
    <source>
        <dbReference type="EMBL" id="KAG0477097.1"/>
    </source>
</evidence>
<keyword evidence="4" id="KW-0479">Metal-binding</keyword>
<dbReference type="SFLD" id="SFLDG01128">
    <property type="entry name" value="C1.4:_5'-Nucleotidase_Like"/>
    <property type="match status" value="1"/>
</dbReference>
<name>A0A835UWY7_VANPL</name>
<evidence type="ECO:0000256" key="1">
    <source>
        <dbReference type="ARBA" id="ARBA00000815"/>
    </source>
</evidence>
<dbReference type="FunFam" id="1.10.150.340:FF:000001">
    <property type="entry name" value="Cytosolic 5-nucleotidase 3-like"/>
    <property type="match status" value="1"/>
</dbReference>
<comment type="caution">
    <text evidence="9">The sequence shown here is derived from an EMBL/GenBank/DDBJ whole genome shotgun (WGS) entry which is preliminary data.</text>
</comment>
<dbReference type="SUPFAM" id="SSF56784">
    <property type="entry name" value="HAD-like"/>
    <property type="match status" value="1"/>
</dbReference>
<reference evidence="9 10" key="1">
    <citation type="journal article" date="2020" name="Nat. Food">
        <title>A phased Vanilla planifolia genome enables genetic improvement of flavour and production.</title>
        <authorList>
            <person name="Hasing T."/>
            <person name="Tang H."/>
            <person name="Brym M."/>
            <person name="Khazi F."/>
            <person name="Huang T."/>
            <person name="Chambers A.H."/>
        </authorList>
    </citation>
    <scope>NUCLEOTIDE SEQUENCE [LARGE SCALE GENOMIC DNA]</scope>
    <source>
        <tissue evidence="9">Leaf</tissue>
    </source>
</reference>
<accession>A0A835UWY7</accession>
<dbReference type="EMBL" id="JADCNL010000006">
    <property type="protein sequence ID" value="KAG0477097.1"/>
    <property type="molecule type" value="Genomic_DNA"/>
</dbReference>
<evidence type="ECO:0000256" key="2">
    <source>
        <dbReference type="ARBA" id="ARBA00008389"/>
    </source>
</evidence>
<dbReference type="GO" id="GO:0005737">
    <property type="term" value="C:cytoplasm"/>
    <property type="evidence" value="ECO:0007669"/>
    <property type="project" value="InterPro"/>
</dbReference>
<evidence type="ECO:0000256" key="4">
    <source>
        <dbReference type="ARBA" id="ARBA00022723"/>
    </source>
</evidence>
<comment type="catalytic activity">
    <reaction evidence="1">
        <text>a ribonucleoside 5'-phosphate + H2O = a ribonucleoside + phosphate</text>
        <dbReference type="Rhea" id="RHEA:12484"/>
        <dbReference type="ChEBI" id="CHEBI:15377"/>
        <dbReference type="ChEBI" id="CHEBI:18254"/>
        <dbReference type="ChEBI" id="CHEBI:43474"/>
        <dbReference type="ChEBI" id="CHEBI:58043"/>
        <dbReference type="EC" id="3.1.3.5"/>
    </reaction>
</comment>
<dbReference type="GO" id="GO:0000287">
    <property type="term" value="F:magnesium ion binding"/>
    <property type="evidence" value="ECO:0007669"/>
    <property type="project" value="InterPro"/>
</dbReference>
<dbReference type="FunFam" id="3.40.50.1000:FF:000166">
    <property type="entry name" value="Cytosolic 5-nucleotidase"/>
    <property type="match status" value="1"/>
</dbReference>
<keyword evidence="10" id="KW-1185">Reference proteome</keyword>
<dbReference type="GO" id="GO:0008253">
    <property type="term" value="F:5'-nucleotidase activity"/>
    <property type="evidence" value="ECO:0007669"/>
    <property type="project" value="UniProtKB-EC"/>
</dbReference>
<dbReference type="SFLD" id="SFLDS00003">
    <property type="entry name" value="Haloacid_Dehalogenase"/>
    <property type="match status" value="1"/>
</dbReference>
<dbReference type="GO" id="GO:0000166">
    <property type="term" value="F:nucleotide binding"/>
    <property type="evidence" value="ECO:0007669"/>
    <property type="project" value="UniProtKB-KW"/>
</dbReference>
<dbReference type="Pfam" id="PF05822">
    <property type="entry name" value="UMPH-1"/>
    <property type="match status" value="1"/>
</dbReference>
<evidence type="ECO:0000256" key="3">
    <source>
        <dbReference type="ARBA" id="ARBA00012643"/>
    </source>
</evidence>
<evidence type="ECO:0000256" key="5">
    <source>
        <dbReference type="ARBA" id="ARBA00022741"/>
    </source>
</evidence>
<keyword evidence="8" id="KW-0546">Nucleotide metabolism</keyword>
<organism evidence="9 10">
    <name type="scientific">Vanilla planifolia</name>
    <name type="common">Vanilla</name>
    <dbReference type="NCBI Taxonomy" id="51239"/>
    <lineage>
        <taxon>Eukaryota</taxon>
        <taxon>Viridiplantae</taxon>
        <taxon>Streptophyta</taxon>
        <taxon>Embryophyta</taxon>
        <taxon>Tracheophyta</taxon>
        <taxon>Spermatophyta</taxon>
        <taxon>Magnoliopsida</taxon>
        <taxon>Liliopsida</taxon>
        <taxon>Asparagales</taxon>
        <taxon>Orchidaceae</taxon>
        <taxon>Vanilloideae</taxon>
        <taxon>Vanilleae</taxon>
        <taxon>Vanilla</taxon>
    </lineage>
</organism>
<keyword evidence="6" id="KW-0378">Hydrolase</keyword>
<dbReference type="GO" id="GO:0009117">
    <property type="term" value="P:nucleotide metabolic process"/>
    <property type="evidence" value="ECO:0007669"/>
    <property type="project" value="UniProtKB-KW"/>
</dbReference>
<dbReference type="Proteomes" id="UP000636800">
    <property type="component" value="Chromosome 6"/>
</dbReference>
<dbReference type="InterPro" id="IPR023214">
    <property type="entry name" value="HAD_sf"/>
</dbReference>
<proteinExistence type="inferred from homology"/>
<dbReference type="InterPro" id="IPR006434">
    <property type="entry name" value="Pyrimidine_nucleotidase_eu"/>
</dbReference>
<sequence>MSRVGLVPFSTTLYYISSWLLLRTSSRLSILTNNLGASSCSLFFFPGSSCRCLCRSLSGGGLHKLQTMAQPQDVVVRDPEALEKKITAVREAGPIKLQVIADFDGTLTKYWIDGRRGQSSHSLLQQGNPEYDAKRMELFEYYHPIEFSPTIPIEEKTKIMEEWWEKAHGLLIEGGLTLDAIKQSVSCSTIGFRDGVIEFLEFLQEKDVPVLIFSAGLADIIEEVFRQKLSRSFKNLKIVSNRMVFDDNGHLISFRGKMIHVLNKNEHALDMAASVHDQLGDPNGLNNGGFSVKKRTNVLLLGDHIGDLGMSDGLNYENRIAVGFLNDNIEKSLKTYVEAFDIVYLNDASMLGVVDLVTELCSS</sequence>
<dbReference type="EC" id="3.1.3.5" evidence="3"/>
<dbReference type="AlphaFoldDB" id="A0A835UWY7"/>
<dbReference type="PANTHER" id="PTHR13045:SF0">
    <property type="entry name" value="7-METHYLGUANOSINE PHOSPHATE-SPECIFIC 5'-NUCLEOTIDASE"/>
    <property type="match status" value="1"/>
</dbReference>
<dbReference type="PANTHER" id="PTHR13045">
    <property type="entry name" value="5'-NUCLEOTIDASE"/>
    <property type="match status" value="1"/>
</dbReference>
<dbReference type="Gene3D" id="1.10.150.340">
    <property type="entry name" value="Pyrimidine 5'-nucleotidase (UMPH-1), N-terminal domain"/>
    <property type="match status" value="1"/>
</dbReference>